<evidence type="ECO:0000313" key="3">
    <source>
        <dbReference type="Proteomes" id="UP001596186"/>
    </source>
</evidence>
<comment type="caution">
    <text evidence="2">The sequence shown here is derived from an EMBL/GenBank/DDBJ whole genome shotgun (WGS) entry which is preliminary data.</text>
</comment>
<evidence type="ECO:0000256" key="1">
    <source>
        <dbReference type="SAM" id="Phobius"/>
    </source>
</evidence>
<dbReference type="CDD" id="cd11537">
    <property type="entry name" value="NTP-PPase_RS21-C6_like"/>
    <property type="match status" value="1"/>
</dbReference>
<keyword evidence="1" id="KW-1133">Transmembrane helix</keyword>
<keyword evidence="1" id="KW-0812">Transmembrane</keyword>
<dbReference type="Pfam" id="PF12643">
    <property type="entry name" value="MazG-like"/>
    <property type="match status" value="1"/>
</dbReference>
<dbReference type="SUPFAM" id="SSF101386">
    <property type="entry name" value="all-alpha NTP pyrophosphatases"/>
    <property type="match status" value="1"/>
</dbReference>
<name>A0ABW1UWQ9_9LACO</name>
<organism evidence="2 3">
    <name type="scientific">Companilactobacillus baiquanensis</name>
    <dbReference type="NCBI Taxonomy" id="2486005"/>
    <lineage>
        <taxon>Bacteria</taxon>
        <taxon>Bacillati</taxon>
        <taxon>Bacillota</taxon>
        <taxon>Bacilli</taxon>
        <taxon>Lactobacillales</taxon>
        <taxon>Lactobacillaceae</taxon>
        <taxon>Companilactobacillus</taxon>
    </lineage>
</organism>
<reference evidence="3" key="1">
    <citation type="journal article" date="2019" name="Int. J. Syst. Evol. Microbiol.">
        <title>The Global Catalogue of Microorganisms (GCM) 10K type strain sequencing project: providing services to taxonomists for standard genome sequencing and annotation.</title>
        <authorList>
            <consortium name="The Broad Institute Genomics Platform"/>
            <consortium name="The Broad Institute Genome Sequencing Center for Infectious Disease"/>
            <person name="Wu L."/>
            <person name="Ma J."/>
        </authorList>
    </citation>
    <scope>NUCLEOTIDE SEQUENCE [LARGE SCALE GENOMIC DNA]</scope>
    <source>
        <strain evidence="3">CCM 8895</strain>
    </source>
</reference>
<dbReference type="InterPro" id="IPR052555">
    <property type="entry name" value="dCTP_Pyrophosphatase"/>
</dbReference>
<gene>
    <name evidence="2" type="ORF">ACFP1F_08915</name>
</gene>
<dbReference type="EMBL" id="JBHSSN010000015">
    <property type="protein sequence ID" value="MFC6323858.1"/>
    <property type="molecule type" value="Genomic_DNA"/>
</dbReference>
<dbReference type="PANTHER" id="PTHR46523:SF1">
    <property type="entry name" value="DCTP PYROPHOSPHATASE 1"/>
    <property type="match status" value="1"/>
</dbReference>
<dbReference type="RefSeq" id="WP_225425188.1">
    <property type="nucleotide sequence ID" value="NZ_JBHSSN010000015.1"/>
</dbReference>
<sequence length="137" mass="16446">MKYKLLIIVYLGSPFWGSFFDIIGLIDLWRFEMDYSYENTLSKLIEFRNSKNWNEYHSLINLSRALGIESSEVEKIFLWKSKDEDLSLKDKENLKLELADVLTYAYYMCDKLNVNPNKLVIDKNEINQHRSWDFSKR</sequence>
<dbReference type="InterPro" id="IPR025984">
    <property type="entry name" value="DCTPP"/>
</dbReference>
<protein>
    <submittedName>
        <fullName evidence="2">Nucleotide pyrophosphohydrolase</fullName>
    </submittedName>
</protein>
<dbReference type="PANTHER" id="PTHR46523">
    <property type="entry name" value="DCTP PYROPHOSPHATASE 1"/>
    <property type="match status" value="1"/>
</dbReference>
<proteinExistence type="predicted"/>
<keyword evidence="3" id="KW-1185">Reference proteome</keyword>
<feature type="transmembrane region" description="Helical" evidence="1">
    <location>
        <begin position="6"/>
        <end position="29"/>
    </location>
</feature>
<dbReference type="Gene3D" id="1.10.287.1080">
    <property type="entry name" value="MazG-like"/>
    <property type="match status" value="1"/>
</dbReference>
<keyword evidence="1" id="KW-0472">Membrane</keyword>
<accession>A0ABW1UWQ9</accession>
<evidence type="ECO:0000313" key="2">
    <source>
        <dbReference type="EMBL" id="MFC6323858.1"/>
    </source>
</evidence>
<dbReference type="Proteomes" id="UP001596186">
    <property type="component" value="Unassembled WGS sequence"/>
</dbReference>